<evidence type="ECO:0000313" key="2">
    <source>
        <dbReference type="Proteomes" id="UP000219494"/>
    </source>
</evidence>
<dbReference type="InterPro" id="IPR021333">
    <property type="entry name" value="DUF2946"/>
</dbReference>
<dbReference type="Pfam" id="PF11162">
    <property type="entry name" value="DUF2946"/>
    <property type="match status" value="1"/>
</dbReference>
<dbReference type="EMBL" id="OBMI01000002">
    <property type="protein sequence ID" value="SOB86400.1"/>
    <property type="molecule type" value="Genomic_DNA"/>
</dbReference>
<proteinExistence type="predicted"/>
<name>A0A285QWR1_9SPHN</name>
<sequence>MSARRHLTAHRRCAGLILALALLVKLLVPAGYMVDRGGGHIVITICSGTAPRQMTMDMGGKHHEGSGDRGATADMPCAFAGLAAPVLGPIDPLQLALLIAFVLALGVARSVPGAPAPPVHLRPPLRGPPILA</sequence>
<gene>
    <name evidence="1" type="ORF">SAMN06297144_1505</name>
</gene>
<evidence type="ECO:0008006" key="3">
    <source>
        <dbReference type="Google" id="ProtNLM"/>
    </source>
</evidence>
<dbReference type="RefSeq" id="WP_097063434.1">
    <property type="nucleotide sequence ID" value="NZ_OBMI01000002.1"/>
</dbReference>
<dbReference type="Proteomes" id="UP000219494">
    <property type="component" value="Unassembled WGS sequence"/>
</dbReference>
<accession>A0A285QWR1</accession>
<dbReference type="AlphaFoldDB" id="A0A285QWR1"/>
<keyword evidence="2" id="KW-1185">Reference proteome</keyword>
<reference evidence="1 2" key="1">
    <citation type="submission" date="2017-07" db="EMBL/GenBank/DDBJ databases">
        <authorList>
            <person name="Sun Z.S."/>
            <person name="Albrecht U."/>
            <person name="Echele G."/>
            <person name="Lee C.C."/>
        </authorList>
    </citation>
    <scope>NUCLEOTIDE SEQUENCE [LARGE SCALE GENOMIC DNA]</scope>
    <source>
        <strain evidence="1 2">CGMCC 1.12672</strain>
    </source>
</reference>
<protein>
    <recommendedName>
        <fullName evidence="3">DUF2946 domain-containing protein</fullName>
    </recommendedName>
</protein>
<organism evidence="1 2">
    <name type="scientific">Sphingomonas guangdongensis</name>
    <dbReference type="NCBI Taxonomy" id="1141890"/>
    <lineage>
        <taxon>Bacteria</taxon>
        <taxon>Pseudomonadati</taxon>
        <taxon>Pseudomonadota</taxon>
        <taxon>Alphaproteobacteria</taxon>
        <taxon>Sphingomonadales</taxon>
        <taxon>Sphingomonadaceae</taxon>
        <taxon>Sphingomonas</taxon>
    </lineage>
</organism>
<evidence type="ECO:0000313" key="1">
    <source>
        <dbReference type="EMBL" id="SOB86400.1"/>
    </source>
</evidence>